<dbReference type="PRINTS" id="PR00332">
    <property type="entry name" value="HISTRIAD"/>
</dbReference>
<proteinExistence type="predicted"/>
<dbReference type="VEuPathDB" id="ToxoDB:EMH_0026140"/>
<dbReference type="InterPro" id="IPR011146">
    <property type="entry name" value="HIT-like"/>
</dbReference>
<dbReference type="EMBL" id="HG688488">
    <property type="protein sequence ID" value="CDJ35448.1"/>
    <property type="molecule type" value="Genomic_DNA"/>
</dbReference>
<evidence type="ECO:0000256" key="3">
    <source>
        <dbReference type="PROSITE-ProRule" id="PRU00464"/>
    </source>
</evidence>
<protein>
    <submittedName>
        <fullName evidence="5">HIT domain-containing protein, putative</fullName>
    </submittedName>
</protein>
<dbReference type="InterPro" id="IPR001310">
    <property type="entry name" value="Histidine_triad_HIT"/>
</dbReference>
<dbReference type="RefSeq" id="XP_013358026.1">
    <property type="nucleotide sequence ID" value="XM_013502572.1"/>
</dbReference>
<name>U6KJ28_9EIME</name>
<evidence type="ECO:0000256" key="2">
    <source>
        <dbReference type="PIRSR" id="PIRSR601310-3"/>
    </source>
</evidence>
<dbReference type="GO" id="GO:0047627">
    <property type="term" value="F:adenylylsulfatase activity"/>
    <property type="evidence" value="ECO:0007669"/>
    <property type="project" value="TreeGrafter"/>
</dbReference>
<dbReference type="InterPro" id="IPR036265">
    <property type="entry name" value="HIT-like_sf"/>
</dbReference>
<evidence type="ECO:0000259" key="4">
    <source>
        <dbReference type="PROSITE" id="PS51084"/>
    </source>
</evidence>
<gene>
    <name evidence="5" type="ORF">EMH_0026140</name>
</gene>
<keyword evidence="6" id="KW-1185">Reference proteome</keyword>
<dbReference type="PROSITE" id="PS00892">
    <property type="entry name" value="HIT_1"/>
    <property type="match status" value="1"/>
</dbReference>
<evidence type="ECO:0000313" key="6">
    <source>
        <dbReference type="Proteomes" id="UP000030744"/>
    </source>
</evidence>
<reference evidence="5" key="2">
    <citation type="submission" date="2013-10" db="EMBL/GenBank/DDBJ databases">
        <authorList>
            <person name="Aslett M."/>
        </authorList>
    </citation>
    <scope>NUCLEOTIDE SEQUENCE [LARGE SCALE GENOMIC DNA]</scope>
    <source>
        <strain evidence="5">Houghton</strain>
    </source>
</reference>
<evidence type="ECO:0000313" key="5">
    <source>
        <dbReference type="EMBL" id="CDJ35448.1"/>
    </source>
</evidence>
<dbReference type="InterPro" id="IPR019808">
    <property type="entry name" value="Histidine_triad_CS"/>
</dbReference>
<feature type="short sequence motif" description="Histidine triad motif" evidence="2 3">
    <location>
        <begin position="105"/>
        <end position="109"/>
    </location>
</feature>
<dbReference type="SUPFAM" id="SSF54197">
    <property type="entry name" value="HIT-like"/>
    <property type="match status" value="1"/>
</dbReference>
<feature type="domain" description="HIT" evidence="4">
    <location>
        <begin position="13"/>
        <end position="120"/>
    </location>
</feature>
<feature type="active site" description="Tele-AMP-histidine intermediate" evidence="1">
    <location>
        <position position="107"/>
    </location>
</feature>
<dbReference type="PROSITE" id="PS51084">
    <property type="entry name" value="HIT_2"/>
    <property type="match status" value="1"/>
</dbReference>
<dbReference type="AlphaFoldDB" id="U6KJ28"/>
<dbReference type="Pfam" id="PF01230">
    <property type="entry name" value="HIT"/>
    <property type="match status" value="1"/>
</dbReference>
<dbReference type="OrthoDB" id="672793at2759"/>
<dbReference type="GO" id="GO:0006790">
    <property type="term" value="P:sulfur compound metabolic process"/>
    <property type="evidence" value="ECO:0007669"/>
    <property type="project" value="TreeGrafter"/>
</dbReference>
<reference evidence="5" key="1">
    <citation type="submission" date="2013-10" db="EMBL/GenBank/DDBJ databases">
        <title>Genomic analysis of the causative agents of coccidiosis in chickens.</title>
        <authorList>
            <person name="Reid A.J."/>
            <person name="Blake D."/>
            <person name="Billington K."/>
            <person name="Browne H."/>
            <person name="Dunn M."/>
            <person name="Hung S."/>
            <person name="Kawahara F."/>
            <person name="Miranda-Saavedra D."/>
            <person name="Mourier T."/>
            <person name="Nagra H."/>
            <person name="Otto T.D."/>
            <person name="Rawlings N."/>
            <person name="Sanchez A."/>
            <person name="Sanders M."/>
            <person name="Subramaniam C."/>
            <person name="Tay Y."/>
            <person name="Dear P."/>
            <person name="Doerig C."/>
            <person name="Gruber A."/>
            <person name="Parkinson J."/>
            <person name="Shirley M."/>
            <person name="Wan K.L."/>
            <person name="Berriman M."/>
            <person name="Tomley F."/>
            <person name="Pain A."/>
        </authorList>
    </citation>
    <scope>NUCLEOTIDE SEQUENCE [LARGE SCALE GENOMIC DNA]</scope>
    <source>
        <strain evidence="5">Houghton</strain>
    </source>
</reference>
<dbReference type="Gene3D" id="3.30.428.10">
    <property type="entry name" value="HIT-like"/>
    <property type="match status" value="1"/>
</dbReference>
<evidence type="ECO:0000256" key="1">
    <source>
        <dbReference type="PIRSR" id="PIRSR601310-1"/>
    </source>
</evidence>
<dbReference type="Proteomes" id="UP000030744">
    <property type="component" value="Unassembled WGS sequence"/>
</dbReference>
<dbReference type="GO" id="GO:0009150">
    <property type="term" value="P:purine ribonucleotide metabolic process"/>
    <property type="evidence" value="ECO:0007669"/>
    <property type="project" value="TreeGrafter"/>
</dbReference>
<sequence length="146" mass="15815">MTPQPTTYDSDNVFAKILDGRLPSYKIFETEHCVAILDAFPTAPGHSLLISKAPVATVMELDEEQAANVLKELPRLCRAVQRATNCDGVNVLHNGGPAAGQIVHHLHFHVLPRRGGDGLFSQPQSAKSMITADEAVPILEKIKANL</sequence>
<dbReference type="PANTHER" id="PTHR47670">
    <property type="entry name" value="ADENYLYLSULFATASE HINT3"/>
    <property type="match status" value="1"/>
</dbReference>
<dbReference type="PANTHER" id="PTHR47670:SF1">
    <property type="entry name" value="ADENYLYLSULFATASE HINT3"/>
    <property type="match status" value="1"/>
</dbReference>
<organism evidence="5 6">
    <name type="scientific">Eimeria mitis</name>
    <dbReference type="NCBI Taxonomy" id="44415"/>
    <lineage>
        <taxon>Eukaryota</taxon>
        <taxon>Sar</taxon>
        <taxon>Alveolata</taxon>
        <taxon>Apicomplexa</taxon>
        <taxon>Conoidasida</taxon>
        <taxon>Coccidia</taxon>
        <taxon>Eucoccidiorida</taxon>
        <taxon>Eimeriorina</taxon>
        <taxon>Eimeriidae</taxon>
        <taxon>Eimeria</taxon>
    </lineage>
</organism>
<accession>U6KJ28</accession>
<dbReference type="GeneID" id="25377483"/>